<dbReference type="InterPro" id="IPR017226">
    <property type="entry name" value="BHMT-like"/>
</dbReference>
<reference evidence="10" key="1">
    <citation type="submission" date="2016-10" db="EMBL/GenBank/DDBJ databases">
        <authorList>
            <person name="Varghese N."/>
            <person name="Submissions S."/>
        </authorList>
    </citation>
    <scope>NUCLEOTIDE SEQUENCE [LARGE SCALE GENOMIC DNA]</scope>
    <source>
        <strain evidence="10">CGMCC 1.10223</strain>
    </source>
</reference>
<accession>A0A1I2DNT2</accession>
<dbReference type="OrthoDB" id="9803687at2"/>
<feature type="binding site" evidence="6">
    <location>
        <position position="321"/>
    </location>
    <ligand>
        <name>Zn(2+)</name>
        <dbReference type="ChEBI" id="CHEBI:29105"/>
    </ligand>
</feature>
<dbReference type="PANTHER" id="PTHR46015">
    <property type="entry name" value="ZGC:172121"/>
    <property type="match status" value="1"/>
</dbReference>
<evidence type="ECO:0000256" key="2">
    <source>
        <dbReference type="ARBA" id="ARBA00022679"/>
    </source>
</evidence>
<dbReference type="PANTHER" id="PTHR46015:SF1">
    <property type="entry name" value="HOMOCYSTEINE S-METHYLTRANSFERASE-LIKE ISOFORM 1"/>
    <property type="match status" value="1"/>
</dbReference>
<keyword evidence="4 6" id="KW-0862">Zinc</keyword>
<evidence type="ECO:0000259" key="8">
    <source>
        <dbReference type="PROSITE" id="PS50970"/>
    </source>
</evidence>
<keyword evidence="10" id="KW-1185">Reference proteome</keyword>
<dbReference type="PIRSF" id="PIRSF037505">
    <property type="entry name" value="Betaine_HMT"/>
    <property type="match status" value="1"/>
</dbReference>
<dbReference type="RefSeq" id="WP_046232670.1">
    <property type="nucleotide sequence ID" value="NZ_FONN01000007.1"/>
</dbReference>
<dbReference type="GO" id="GO:0032259">
    <property type="term" value="P:methylation"/>
    <property type="evidence" value="ECO:0007669"/>
    <property type="project" value="UniProtKB-KW"/>
</dbReference>
<dbReference type="GO" id="GO:0009086">
    <property type="term" value="P:methionine biosynthetic process"/>
    <property type="evidence" value="ECO:0007669"/>
    <property type="project" value="InterPro"/>
</dbReference>
<evidence type="ECO:0000256" key="1">
    <source>
        <dbReference type="ARBA" id="ARBA00022603"/>
    </source>
</evidence>
<evidence type="ECO:0000313" key="10">
    <source>
        <dbReference type="Proteomes" id="UP000183410"/>
    </source>
</evidence>
<dbReference type="Proteomes" id="UP000183410">
    <property type="component" value="Unassembled WGS sequence"/>
</dbReference>
<keyword evidence="2 6" id="KW-0808">Transferase</keyword>
<evidence type="ECO:0000256" key="6">
    <source>
        <dbReference type="PROSITE-ProRule" id="PRU00333"/>
    </source>
</evidence>
<dbReference type="SUPFAM" id="SSF82282">
    <property type="entry name" value="Homocysteine S-methyltransferase"/>
    <property type="match status" value="1"/>
</dbReference>
<feature type="binding site" evidence="6">
    <location>
        <position position="322"/>
    </location>
    <ligand>
        <name>Zn(2+)</name>
        <dbReference type="ChEBI" id="CHEBI:29105"/>
    </ligand>
</feature>
<dbReference type="InterPro" id="IPR003726">
    <property type="entry name" value="HCY_dom"/>
</dbReference>
<keyword evidence="1 6" id="KW-0489">Methyltransferase</keyword>
<dbReference type="Pfam" id="PF02574">
    <property type="entry name" value="S-methyl_trans"/>
    <property type="match status" value="1"/>
</dbReference>
<name>A0A1I2DNT2_9BACL</name>
<dbReference type="GO" id="GO:0008270">
    <property type="term" value="F:zinc ion binding"/>
    <property type="evidence" value="ECO:0007669"/>
    <property type="project" value="InterPro"/>
</dbReference>
<dbReference type="GO" id="GO:0008898">
    <property type="term" value="F:S-adenosylmethionine-homocysteine S-methyltransferase activity"/>
    <property type="evidence" value="ECO:0007669"/>
    <property type="project" value="TreeGrafter"/>
</dbReference>
<proteinExistence type="predicted"/>
<dbReference type="GO" id="GO:0033528">
    <property type="term" value="P:S-methylmethionine cycle"/>
    <property type="evidence" value="ECO:0007669"/>
    <property type="project" value="TreeGrafter"/>
</dbReference>
<dbReference type="Gene3D" id="3.20.20.330">
    <property type="entry name" value="Homocysteine-binding-like domain"/>
    <property type="match status" value="1"/>
</dbReference>
<evidence type="ECO:0000256" key="4">
    <source>
        <dbReference type="ARBA" id="ARBA00022833"/>
    </source>
</evidence>
<dbReference type="InterPro" id="IPR051486">
    <property type="entry name" value="Hcy_S-methyltransferase"/>
</dbReference>
<dbReference type="FunFam" id="3.20.20.330:FF:000002">
    <property type="entry name" value="Homocysteine S-methyltransferase"/>
    <property type="match status" value="1"/>
</dbReference>
<feature type="region of interest" description="Disordered" evidence="7">
    <location>
        <begin position="112"/>
        <end position="134"/>
    </location>
</feature>
<comment type="cofactor">
    <cofactor evidence="6">
        <name>Zn(2+)</name>
        <dbReference type="ChEBI" id="CHEBI:29105"/>
    </cofactor>
</comment>
<dbReference type="EMBL" id="FONN01000007">
    <property type="protein sequence ID" value="SFE82272.1"/>
    <property type="molecule type" value="Genomic_DNA"/>
</dbReference>
<dbReference type="AlphaFoldDB" id="A0A1I2DNT2"/>
<feature type="domain" description="Hcy-binding" evidence="8">
    <location>
        <begin position="10"/>
        <end position="336"/>
    </location>
</feature>
<evidence type="ECO:0000256" key="5">
    <source>
        <dbReference type="ARBA" id="ARBA00076752"/>
    </source>
</evidence>
<dbReference type="NCBIfam" id="NF007020">
    <property type="entry name" value="PRK09485.1"/>
    <property type="match status" value="1"/>
</dbReference>
<evidence type="ECO:0000256" key="7">
    <source>
        <dbReference type="SAM" id="MobiDB-lite"/>
    </source>
</evidence>
<organism evidence="9 10">
    <name type="scientific">Paenibacillus algorifonticola</name>
    <dbReference type="NCBI Taxonomy" id="684063"/>
    <lineage>
        <taxon>Bacteria</taxon>
        <taxon>Bacillati</taxon>
        <taxon>Bacillota</taxon>
        <taxon>Bacilli</taxon>
        <taxon>Bacillales</taxon>
        <taxon>Paenibacillaceae</taxon>
        <taxon>Paenibacillus</taxon>
    </lineage>
</organism>
<dbReference type="PROSITE" id="PS50970">
    <property type="entry name" value="HCY"/>
    <property type="match status" value="1"/>
</dbReference>
<evidence type="ECO:0000313" key="9">
    <source>
        <dbReference type="EMBL" id="SFE82272.1"/>
    </source>
</evidence>
<dbReference type="InterPro" id="IPR036589">
    <property type="entry name" value="HCY_dom_sf"/>
</dbReference>
<protein>
    <recommendedName>
        <fullName evidence="5">S-methylmethionine:homocysteine methyltransferase</fullName>
    </recommendedName>
</protein>
<feature type="binding site" evidence="6">
    <location>
        <position position="256"/>
    </location>
    <ligand>
        <name>Zn(2+)</name>
        <dbReference type="ChEBI" id="CHEBI:29105"/>
    </ligand>
</feature>
<evidence type="ECO:0000256" key="3">
    <source>
        <dbReference type="ARBA" id="ARBA00022723"/>
    </source>
</evidence>
<gene>
    <name evidence="9" type="ORF">SAMN04487969_107133</name>
</gene>
<keyword evidence="3 6" id="KW-0479">Metal-binding</keyword>
<sequence>MGKPNGTAHNAIEDILQKHEIMVLDGAMATELERHGCDLNDALWSAQVLLSQPELIYQVHLDYYRAGADCATTSSYQATVDGFRKRGLSEEEALKLIKSTVELARKARDDYWEQEGEGAGGAQEGTDDVSSGTGALATNRPRPLVAASIGPYGAYLADGSEYVGNYGVTDEVLTEFHRPRMEAVIEAGADLLAFETVPSLQEARVLDALLKEFPGVYAWLSFSLKNETAISEGTPLAECAAAFAQSEQIAAIGMNCAPGAVVTEAIKVLHAHSQKPVIVYPNSGESYNPETKTWHGEGSCPSFLEEAEGWYEAGARIIGGCCRTSPQQIEAIARKWRA</sequence>